<evidence type="ECO:0000256" key="1">
    <source>
        <dbReference type="SAM" id="MobiDB-lite"/>
    </source>
</evidence>
<evidence type="ECO:0000313" key="2">
    <source>
        <dbReference type="EMBL" id="ETX02203.1"/>
    </source>
</evidence>
<dbReference type="SUPFAM" id="SSF48371">
    <property type="entry name" value="ARM repeat"/>
    <property type="match status" value="1"/>
</dbReference>
<dbReference type="EMBL" id="AZHW01000167">
    <property type="protein sequence ID" value="ETX02203.1"/>
    <property type="molecule type" value="Genomic_DNA"/>
</dbReference>
<keyword evidence="3" id="KW-1185">Reference proteome</keyword>
<protein>
    <submittedName>
        <fullName evidence="2">Uncharacterized protein</fullName>
    </submittedName>
</protein>
<feature type="compositionally biased region" description="Low complexity" evidence="1">
    <location>
        <begin position="100"/>
        <end position="109"/>
    </location>
</feature>
<dbReference type="Proteomes" id="UP000019141">
    <property type="component" value="Unassembled WGS sequence"/>
</dbReference>
<name>W4LWD3_ENTF1</name>
<sequence>MAAVNLHNNLLEIDVQDQDLHDILNHIATQGGIQISQLEGLPKKRLSLRFPKLPVVTGLKRLFRAAEVESYVLVTEVAGETTRVQRIMFFPPSNGRSQTRPSRAASRRPPAAPALRSPPPDDRESEDDDESDSGSVFEDLKTNTAARRLLSQLVHPNEQVRERALERLVRLVDSDDKQAELLEFLEPLMEDLASEDRTEREEARAEVRKLLRR</sequence>
<comment type="caution">
    <text evidence="2">The sequence shown here is derived from an EMBL/GenBank/DDBJ whole genome shotgun (WGS) entry which is preliminary data.</text>
</comment>
<dbReference type="InterPro" id="IPR016024">
    <property type="entry name" value="ARM-type_fold"/>
</dbReference>
<feature type="compositionally biased region" description="Acidic residues" evidence="1">
    <location>
        <begin position="123"/>
        <end position="132"/>
    </location>
</feature>
<organism evidence="2 3">
    <name type="scientific">Entotheonella factor</name>
    <dbReference type="NCBI Taxonomy" id="1429438"/>
    <lineage>
        <taxon>Bacteria</taxon>
        <taxon>Pseudomonadati</taxon>
        <taxon>Nitrospinota/Tectimicrobiota group</taxon>
        <taxon>Candidatus Tectimicrobiota</taxon>
        <taxon>Candidatus Entotheonellia</taxon>
        <taxon>Candidatus Entotheonellales</taxon>
        <taxon>Candidatus Entotheonellaceae</taxon>
        <taxon>Candidatus Entotheonella</taxon>
    </lineage>
</organism>
<feature type="region of interest" description="Disordered" evidence="1">
    <location>
        <begin position="89"/>
        <end position="137"/>
    </location>
</feature>
<evidence type="ECO:0000313" key="3">
    <source>
        <dbReference type="Proteomes" id="UP000019141"/>
    </source>
</evidence>
<dbReference type="HOGENOM" id="CLU_1292464_0_0_7"/>
<accession>W4LWD3</accession>
<gene>
    <name evidence="2" type="ORF">ETSY1_04395</name>
</gene>
<dbReference type="AlphaFoldDB" id="W4LWD3"/>
<reference evidence="2 3" key="1">
    <citation type="journal article" date="2014" name="Nature">
        <title>An environmental bacterial taxon with a large and distinct metabolic repertoire.</title>
        <authorList>
            <person name="Wilson M.C."/>
            <person name="Mori T."/>
            <person name="Ruckert C."/>
            <person name="Uria A.R."/>
            <person name="Helf M.J."/>
            <person name="Takada K."/>
            <person name="Gernert C."/>
            <person name="Steffens U.A."/>
            <person name="Heycke N."/>
            <person name="Schmitt S."/>
            <person name="Rinke C."/>
            <person name="Helfrich E.J."/>
            <person name="Brachmann A.O."/>
            <person name="Gurgui C."/>
            <person name="Wakimoto T."/>
            <person name="Kracht M."/>
            <person name="Crusemann M."/>
            <person name="Hentschel U."/>
            <person name="Abe I."/>
            <person name="Matsunaga S."/>
            <person name="Kalinowski J."/>
            <person name="Takeyama H."/>
            <person name="Piel J."/>
        </authorList>
    </citation>
    <scope>NUCLEOTIDE SEQUENCE [LARGE SCALE GENOMIC DNA]</scope>
    <source>
        <strain evidence="3">TSY1</strain>
    </source>
</reference>
<proteinExistence type="predicted"/>